<dbReference type="InterPro" id="IPR045337">
    <property type="entry name" value="MmgE_PrpD_C"/>
</dbReference>
<dbReference type="SUPFAM" id="SSF103378">
    <property type="entry name" value="2-methylcitrate dehydratase PrpD"/>
    <property type="match status" value="1"/>
</dbReference>
<dbReference type="Gene3D" id="3.30.1330.120">
    <property type="entry name" value="2-methylcitrate dehydratase PrpD"/>
    <property type="match status" value="1"/>
</dbReference>
<dbReference type="InterPro" id="IPR042188">
    <property type="entry name" value="MmgE/PrpD_sf_2"/>
</dbReference>
<dbReference type="HOGENOM" id="CLU_026574_1_1_7"/>
<evidence type="ECO:0000313" key="4">
    <source>
        <dbReference type="EMBL" id="AJC90194.1"/>
    </source>
</evidence>
<dbReference type="Pfam" id="PF19305">
    <property type="entry name" value="MmgE_PrpD_C"/>
    <property type="match status" value="1"/>
</dbReference>
<dbReference type="KEGG" id="csm:CSUB8521_0301"/>
<reference evidence="4 5" key="1">
    <citation type="journal article" date="2014" name="Genome Biol. Evol.">
        <title>Comparative Genomics of the Campylobacter lari Group.</title>
        <authorList>
            <person name="Miller W.G."/>
            <person name="Yee E."/>
            <person name="Chapman M.H."/>
            <person name="Smith T.P."/>
            <person name="Bono J.L."/>
            <person name="Huynh S."/>
            <person name="Parker C.T."/>
            <person name="Vandamme P."/>
            <person name="Luong K."/>
            <person name="Korlach J."/>
        </authorList>
    </citation>
    <scope>NUCLEOTIDE SEQUENCE [LARGE SCALE GENOMIC DNA]</scope>
    <source>
        <strain evidence="4 5">LMG 24374</strain>
    </source>
</reference>
<dbReference type="OrthoDB" id="9795089at2"/>
<dbReference type="InterPro" id="IPR036148">
    <property type="entry name" value="MmgE/PrpD_sf"/>
</dbReference>
<dbReference type="RefSeq" id="WP_039662765.1">
    <property type="nucleotide sequence ID" value="NZ_CP007772.1"/>
</dbReference>
<evidence type="ECO:0000259" key="2">
    <source>
        <dbReference type="Pfam" id="PF03972"/>
    </source>
</evidence>
<feature type="domain" description="MmgE/PrpD C-terminal" evidence="3">
    <location>
        <begin position="269"/>
        <end position="431"/>
    </location>
</feature>
<dbReference type="PANTHER" id="PTHR16943">
    <property type="entry name" value="2-METHYLCITRATE DEHYDRATASE-RELATED"/>
    <property type="match status" value="1"/>
</dbReference>
<dbReference type="InterPro" id="IPR045336">
    <property type="entry name" value="MmgE_PrpD_N"/>
</dbReference>
<organism evidence="4 5">
    <name type="scientific">Campylobacter subantarcticus LMG 24374</name>
    <dbReference type="NCBI Taxonomy" id="1388751"/>
    <lineage>
        <taxon>Bacteria</taxon>
        <taxon>Pseudomonadati</taxon>
        <taxon>Campylobacterota</taxon>
        <taxon>Epsilonproteobacteria</taxon>
        <taxon>Campylobacterales</taxon>
        <taxon>Campylobacteraceae</taxon>
        <taxon>Campylobacter</taxon>
    </lineage>
</organism>
<sequence>MYLSEKLAEFIVNLDYEAIPSEVKQRAKELMLDALGTALAAKNEACVLNATKAFEALSVNPSEKIWSGDKKLDVIYAAMVNAIAAHALDFDDTHTEAILHASAILTPLCLTYGFSVSKDGKKVLKAFIVGWEIAARVGIASKGSFHKRGFHTTAIAGIFGSVAASCVLLDLNKDQIINALGLAGSFASGVNEFLSNGSNSKVLHIANALKNGILVANFAKANMSGPLSIFEGRDNVFRTFGLEDECDKNELCKGLNEIWQVMQVSLKPYPSCHFAHGLIDCAMSLRNDGLKAQDIKSLHCFVDEVPISFICDPIEAKYTPQSAYAAKFSMPFLMALAFFDGKITLKSYENLNRAELIEFAKKISYEKKKSSGFPKYFPGHLEAVLNDGRVIKKDVLINKGNFDNPLSFDELKDKFLSNASIALSLEKAKELVKKLQNLENLNDFDF</sequence>
<accession>A0A0A8HB96</accession>
<dbReference type="Pfam" id="PF03972">
    <property type="entry name" value="MmgE_PrpD_N"/>
    <property type="match status" value="1"/>
</dbReference>
<feature type="domain" description="MmgE/PrpD N-terminal" evidence="2">
    <location>
        <begin position="5"/>
        <end position="241"/>
    </location>
</feature>
<gene>
    <name evidence="4" type="ORF">CSUB8521_0301</name>
</gene>
<dbReference type="Gene3D" id="1.10.4100.10">
    <property type="entry name" value="2-methylcitrate dehydratase PrpD"/>
    <property type="match status" value="1"/>
</dbReference>
<dbReference type="InterPro" id="IPR042183">
    <property type="entry name" value="MmgE/PrpD_sf_1"/>
</dbReference>
<comment type="similarity">
    <text evidence="1">Belongs to the PrpD family.</text>
</comment>
<evidence type="ECO:0000259" key="3">
    <source>
        <dbReference type="Pfam" id="PF19305"/>
    </source>
</evidence>
<dbReference type="GO" id="GO:0016829">
    <property type="term" value="F:lyase activity"/>
    <property type="evidence" value="ECO:0007669"/>
    <property type="project" value="InterPro"/>
</dbReference>
<dbReference type="AlphaFoldDB" id="A0A0A8HB96"/>
<protein>
    <submittedName>
        <fullName evidence="4">MmgE/PrpD family protein</fullName>
    </submittedName>
</protein>
<evidence type="ECO:0000256" key="1">
    <source>
        <dbReference type="ARBA" id="ARBA00006174"/>
    </source>
</evidence>
<dbReference type="Proteomes" id="UP000031135">
    <property type="component" value="Chromosome"/>
</dbReference>
<dbReference type="PANTHER" id="PTHR16943:SF8">
    <property type="entry name" value="2-METHYLCITRATE DEHYDRATASE"/>
    <property type="match status" value="1"/>
</dbReference>
<dbReference type="EMBL" id="CP007772">
    <property type="protein sequence ID" value="AJC90194.1"/>
    <property type="molecule type" value="Genomic_DNA"/>
</dbReference>
<dbReference type="InterPro" id="IPR005656">
    <property type="entry name" value="MmgE_PrpD"/>
</dbReference>
<name>A0A0A8HB96_9BACT</name>
<evidence type="ECO:0000313" key="5">
    <source>
        <dbReference type="Proteomes" id="UP000031135"/>
    </source>
</evidence>
<proteinExistence type="inferred from homology"/>